<organism evidence="4 5">
    <name type="scientific">Fontibacter flavus</name>
    <dbReference type="NCBI Taxonomy" id="654838"/>
    <lineage>
        <taxon>Bacteria</taxon>
        <taxon>Pseudomonadati</taxon>
        <taxon>Bacteroidota</taxon>
        <taxon>Cytophagia</taxon>
        <taxon>Cytophagales</taxon>
        <taxon>Cyclobacteriaceae</taxon>
        <taxon>Fontibacter</taxon>
    </lineage>
</organism>
<dbReference type="InterPro" id="IPR011990">
    <property type="entry name" value="TPR-like_helical_dom_sf"/>
</dbReference>
<dbReference type="Proteomes" id="UP001589797">
    <property type="component" value="Unassembled WGS sequence"/>
</dbReference>
<dbReference type="PROSITE" id="PS50005">
    <property type="entry name" value="TPR"/>
    <property type="match status" value="1"/>
</dbReference>
<accession>A0ABV6FQA5</accession>
<feature type="domain" description="CHAT" evidence="3">
    <location>
        <begin position="619"/>
        <end position="889"/>
    </location>
</feature>
<proteinExistence type="predicted"/>
<keyword evidence="2" id="KW-0472">Membrane</keyword>
<keyword evidence="1" id="KW-0802">TPR repeat</keyword>
<dbReference type="SUPFAM" id="SSF48452">
    <property type="entry name" value="TPR-like"/>
    <property type="match status" value="1"/>
</dbReference>
<evidence type="ECO:0000313" key="5">
    <source>
        <dbReference type="Proteomes" id="UP001589797"/>
    </source>
</evidence>
<feature type="transmembrane region" description="Helical" evidence="2">
    <location>
        <begin position="900"/>
        <end position="920"/>
    </location>
</feature>
<dbReference type="RefSeq" id="WP_382386480.1">
    <property type="nucleotide sequence ID" value="NZ_JBHLWI010000009.1"/>
</dbReference>
<reference evidence="4 5" key="1">
    <citation type="submission" date="2024-09" db="EMBL/GenBank/DDBJ databases">
        <authorList>
            <person name="Sun Q."/>
            <person name="Mori K."/>
        </authorList>
    </citation>
    <scope>NUCLEOTIDE SEQUENCE [LARGE SCALE GENOMIC DNA]</scope>
    <source>
        <strain evidence="4 5">CCM 7650</strain>
    </source>
</reference>
<evidence type="ECO:0000313" key="4">
    <source>
        <dbReference type="EMBL" id="MFC0262039.1"/>
    </source>
</evidence>
<dbReference type="InterPro" id="IPR024983">
    <property type="entry name" value="CHAT_dom"/>
</dbReference>
<evidence type="ECO:0000256" key="2">
    <source>
        <dbReference type="SAM" id="Phobius"/>
    </source>
</evidence>
<gene>
    <name evidence="4" type="ORF">ACFFIP_05040</name>
</gene>
<protein>
    <submittedName>
        <fullName evidence="4">CHAT domain-containing protein</fullName>
    </submittedName>
</protein>
<feature type="repeat" description="TPR" evidence="1">
    <location>
        <begin position="151"/>
        <end position="184"/>
    </location>
</feature>
<keyword evidence="5" id="KW-1185">Reference proteome</keyword>
<dbReference type="PANTHER" id="PTHR10098">
    <property type="entry name" value="RAPSYN-RELATED"/>
    <property type="match status" value="1"/>
</dbReference>
<keyword evidence="2" id="KW-0812">Transmembrane</keyword>
<evidence type="ECO:0000256" key="1">
    <source>
        <dbReference type="PROSITE-ProRule" id="PRU00339"/>
    </source>
</evidence>
<comment type="caution">
    <text evidence="4">The sequence shown here is derived from an EMBL/GenBank/DDBJ whole genome shotgun (WGS) entry which is preliminary data.</text>
</comment>
<sequence>MNRWIFIVLFFLFQSIPDQDKDAVFSKYRQAMDYYESSDPTDFTDSMALAYFKEIIYSKNTQGLKPEIVLDIYEKSGNLSLIKGELKDAVYFYREGLKIREIAALQDSLFFATNLFLGETYYLLSQADSSIYFLENAEKLLSKNSSNTERSRLFNSLGVIYFESGNYIQSINYFNKAKNLSVGDKSFDELDPYYQYALFSFLNNIGSSLLQLKQLDSALSIYREIEKSGLNKDQVNTQIASIFLKKNMPDSSLYYLDKIKSEEYRQSASFQNQLAEIYLIQNDYRKAKSILESFIKATVEKDNFSKDFRLGRSYRLLGKIAFEEGDFQNALGYFQNAIIQIDGLFNQSDVFTNPEDFSLGFATFSLIESLVDKARSFIKLYQENNDPRFLEAGITTFQTAFDMAFYVSNYYDNDEARIFLGDFVLDTFQDAVEILLGQFQKSNDSQYLHKAFQWAERSKSTSLNIGIREKGLKKVSGISQNKLNQERDLQFAISKMQQAILSERNLSKVNELQQSLTDKRLELSRLHQDFYSHPDYMNQKLNSELIDISVVQKELLDSKTIILSFFETRSQLILFALTRKNFELHVIEKTDDLVEDINAFKKNLIDYRLGQKYLAGSKGTSLFKQFFGEIEDQLEKYPHVMIIPHGLLVDLPFEVLEKESGDFLIHDHAITYQYSMQLLGKSEVNQIDKAVTFGFAPFFEHSWSDEHVQLSKLPFSKTEIDILKGDKFFGTKSSKNRLLEVLPSAEYLQLSTHAIPDPQNPDLAFIAFYPGDIENRLYTNEVVNLDLSHTSLVFLSACETNFGYTSRSEGVLSISRAFMLAGCQNIISSLWKAEDKATAYITAAFYKYLESGETYAESLRKAKLEFLSDPQMAQYQHPVFWSHLVLLGDIIEPKSLILSYSYQVLLLILLICFGSIYLWMNFSSKSK</sequence>
<evidence type="ECO:0000259" key="3">
    <source>
        <dbReference type="Pfam" id="PF12770"/>
    </source>
</evidence>
<name>A0ABV6FQA5_9BACT</name>
<dbReference type="Gene3D" id="1.25.40.10">
    <property type="entry name" value="Tetratricopeptide repeat domain"/>
    <property type="match status" value="1"/>
</dbReference>
<dbReference type="EMBL" id="JBHLWI010000009">
    <property type="protein sequence ID" value="MFC0262039.1"/>
    <property type="molecule type" value="Genomic_DNA"/>
</dbReference>
<dbReference type="InterPro" id="IPR019734">
    <property type="entry name" value="TPR_rpt"/>
</dbReference>
<keyword evidence="2" id="KW-1133">Transmembrane helix</keyword>
<dbReference type="Pfam" id="PF13181">
    <property type="entry name" value="TPR_8"/>
    <property type="match status" value="1"/>
</dbReference>
<dbReference type="Pfam" id="PF12770">
    <property type="entry name" value="CHAT"/>
    <property type="match status" value="1"/>
</dbReference>
<dbReference type="SMART" id="SM00028">
    <property type="entry name" value="TPR"/>
    <property type="match status" value="6"/>
</dbReference>